<protein>
    <submittedName>
        <fullName evidence="1">Uncharacterized protein</fullName>
    </submittedName>
</protein>
<organism evidence="1 2">
    <name type="scientific">Zopfia rhizophila CBS 207.26</name>
    <dbReference type="NCBI Taxonomy" id="1314779"/>
    <lineage>
        <taxon>Eukaryota</taxon>
        <taxon>Fungi</taxon>
        <taxon>Dikarya</taxon>
        <taxon>Ascomycota</taxon>
        <taxon>Pezizomycotina</taxon>
        <taxon>Dothideomycetes</taxon>
        <taxon>Dothideomycetes incertae sedis</taxon>
        <taxon>Zopfiaceae</taxon>
        <taxon>Zopfia</taxon>
    </lineage>
</organism>
<evidence type="ECO:0000313" key="1">
    <source>
        <dbReference type="EMBL" id="KAF2186487.1"/>
    </source>
</evidence>
<sequence>MPNQRCEHQKSFVLGSPDSSTTVYIFFLHFPIVWDPIPMEIVTYAIELESVIRPCRQL</sequence>
<evidence type="ECO:0000313" key="2">
    <source>
        <dbReference type="Proteomes" id="UP000800200"/>
    </source>
</evidence>
<accession>A0A6A6E3I1</accession>
<gene>
    <name evidence="1" type="ORF">K469DRAFT_706472</name>
</gene>
<dbReference type="Proteomes" id="UP000800200">
    <property type="component" value="Unassembled WGS sequence"/>
</dbReference>
<keyword evidence="2" id="KW-1185">Reference proteome</keyword>
<dbReference type="AlphaFoldDB" id="A0A6A6E3I1"/>
<name>A0A6A6E3I1_9PEZI</name>
<dbReference type="EMBL" id="ML994629">
    <property type="protein sequence ID" value="KAF2186487.1"/>
    <property type="molecule type" value="Genomic_DNA"/>
</dbReference>
<proteinExistence type="predicted"/>
<reference evidence="1" key="1">
    <citation type="journal article" date="2020" name="Stud. Mycol.">
        <title>101 Dothideomycetes genomes: a test case for predicting lifestyles and emergence of pathogens.</title>
        <authorList>
            <person name="Haridas S."/>
            <person name="Albert R."/>
            <person name="Binder M."/>
            <person name="Bloem J."/>
            <person name="Labutti K."/>
            <person name="Salamov A."/>
            <person name="Andreopoulos B."/>
            <person name="Baker S."/>
            <person name="Barry K."/>
            <person name="Bills G."/>
            <person name="Bluhm B."/>
            <person name="Cannon C."/>
            <person name="Castanera R."/>
            <person name="Culley D."/>
            <person name="Daum C."/>
            <person name="Ezra D."/>
            <person name="Gonzalez J."/>
            <person name="Henrissat B."/>
            <person name="Kuo A."/>
            <person name="Liang C."/>
            <person name="Lipzen A."/>
            <person name="Lutzoni F."/>
            <person name="Magnuson J."/>
            <person name="Mondo S."/>
            <person name="Nolan M."/>
            <person name="Ohm R."/>
            <person name="Pangilinan J."/>
            <person name="Park H.-J."/>
            <person name="Ramirez L."/>
            <person name="Alfaro M."/>
            <person name="Sun H."/>
            <person name="Tritt A."/>
            <person name="Yoshinaga Y."/>
            <person name="Zwiers L.-H."/>
            <person name="Turgeon B."/>
            <person name="Goodwin S."/>
            <person name="Spatafora J."/>
            <person name="Crous P."/>
            <person name="Grigoriev I."/>
        </authorList>
    </citation>
    <scope>NUCLEOTIDE SEQUENCE</scope>
    <source>
        <strain evidence="1">CBS 207.26</strain>
    </source>
</reference>